<proteinExistence type="predicted"/>
<dbReference type="InterPro" id="IPR029068">
    <property type="entry name" value="Glyas_Bleomycin-R_OHBP_Dase"/>
</dbReference>
<dbReference type="PROSITE" id="PS51819">
    <property type="entry name" value="VOC"/>
    <property type="match status" value="1"/>
</dbReference>
<evidence type="ECO:0000259" key="1">
    <source>
        <dbReference type="PROSITE" id="PS51819"/>
    </source>
</evidence>
<dbReference type="SUPFAM" id="SSF54593">
    <property type="entry name" value="Glyoxalase/Bleomycin resistance protein/Dihydroxybiphenyl dioxygenase"/>
    <property type="match status" value="1"/>
</dbReference>
<dbReference type="InterPro" id="IPR004360">
    <property type="entry name" value="Glyas_Fos-R_dOase_dom"/>
</dbReference>
<gene>
    <name evidence="2" type="ORF">P1J78_13215</name>
</gene>
<dbReference type="PANTHER" id="PTHR21366:SF14">
    <property type="entry name" value="GLYOXALASE DOMAIN-CONTAINING PROTEIN 5"/>
    <property type="match status" value="1"/>
</dbReference>
<dbReference type="InterPro" id="IPR050383">
    <property type="entry name" value="GlyoxalaseI/FosfomycinResist"/>
</dbReference>
<protein>
    <submittedName>
        <fullName evidence="2">VOC family protein</fullName>
    </submittedName>
</protein>
<dbReference type="Proteomes" id="UP001220964">
    <property type="component" value="Unassembled WGS sequence"/>
</dbReference>
<dbReference type="InterPro" id="IPR037523">
    <property type="entry name" value="VOC_core"/>
</dbReference>
<dbReference type="Gene3D" id="3.10.180.10">
    <property type="entry name" value="2,3-Dihydroxybiphenyl 1,2-Dioxygenase, domain 1"/>
    <property type="match status" value="1"/>
</dbReference>
<comment type="caution">
    <text evidence="2">The sequence shown here is derived from an EMBL/GenBank/DDBJ whole genome shotgun (WGS) entry which is preliminary data.</text>
</comment>
<sequence>MQARPVKLGHVGIAVEDIDAGVAFYTEQLGLRLTERFTYEETVGHGVAVRAGAFVRCDATHHAISIFQLTDPDLTKASKHRLGLHHIAFEFASPEDLLSKYRQVRDAGVTIVNCRVGGPGNHPRFYAKDMDGNLLEFYWGIDQIGWDGLPRVYPPITEIDLEAFDFVAFRREFDEAQRRMIEQSSRIDGVAVST</sequence>
<dbReference type="RefSeq" id="WP_275567839.1">
    <property type="nucleotide sequence ID" value="NZ_JARGYC010000033.1"/>
</dbReference>
<keyword evidence="3" id="KW-1185">Reference proteome</keyword>
<name>A0AAE3NPB4_9RHOB</name>
<dbReference type="AlphaFoldDB" id="A0AAE3NPB4"/>
<dbReference type="EMBL" id="JARGYC010000033">
    <property type="protein sequence ID" value="MDF0601698.1"/>
    <property type="molecule type" value="Genomic_DNA"/>
</dbReference>
<dbReference type="Pfam" id="PF00903">
    <property type="entry name" value="Glyoxalase"/>
    <property type="match status" value="1"/>
</dbReference>
<evidence type="ECO:0000313" key="3">
    <source>
        <dbReference type="Proteomes" id="UP001220964"/>
    </source>
</evidence>
<feature type="domain" description="VOC" evidence="1">
    <location>
        <begin position="7"/>
        <end position="140"/>
    </location>
</feature>
<evidence type="ECO:0000313" key="2">
    <source>
        <dbReference type="EMBL" id="MDF0601698.1"/>
    </source>
</evidence>
<organism evidence="2 3">
    <name type="scientific">Psychromarinibacter sediminicola</name>
    <dbReference type="NCBI Taxonomy" id="3033385"/>
    <lineage>
        <taxon>Bacteria</taxon>
        <taxon>Pseudomonadati</taxon>
        <taxon>Pseudomonadota</taxon>
        <taxon>Alphaproteobacteria</taxon>
        <taxon>Rhodobacterales</taxon>
        <taxon>Paracoccaceae</taxon>
        <taxon>Psychromarinibacter</taxon>
    </lineage>
</organism>
<dbReference type="PANTHER" id="PTHR21366">
    <property type="entry name" value="GLYOXALASE FAMILY PROTEIN"/>
    <property type="match status" value="1"/>
</dbReference>
<accession>A0AAE3NPB4</accession>
<reference evidence="2" key="1">
    <citation type="submission" date="2023-03" db="EMBL/GenBank/DDBJ databases">
        <title>Multiphase analysis and comparison of six strains from genera Psychromarinibacter, Lutimaribacter, and Maritimibacter, including a novel species: Psychromarinibacter sediminicola sp. nov.</title>
        <authorList>
            <person name="Wang Y.-H."/>
            <person name="Ye M.-Q."/>
            <person name="Du Z.-J."/>
        </authorList>
    </citation>
    <scope>NUCLEOTIDE SEQUENCE</scope>
    <source>
        <strain evidence="2">C21-152</strain>
    </source>
</reference>